<evidence type="ECO:0000256" key="2">
    <source>
        <dbReference type="ARBA" id="ARBA00022723"/>
    </source>
</evidence>
<evidence type="ECO:0000256" key="5">
    <source>
        <dbReference type="SAM" id="MobiDB-lite"/>
    </source>
</evidence>
<dbReference type="Gene3D" id="3.40.5.90">
    <property type="entry name" value="CDGSH iron-sulfur domain, mitoNEET-type"/>
    <property type="match status" value="1"/>
</dbReference>
<dbReference type="GO" id="GO:0051537">
    <property type="term" value="F:2 iron, 2 sulfur cluster binding"/>
    <property type="evidence" value="ECO:0007669"/>
    <property type="project" value="UniProtKB-KW"/>
</dbReference>
<dbReference type="SMART" id="SM00704">
    <property type="entry name" value="ZnF_CDGSH"/>
    <property type="match status" value="1"/>
</dbReference>
<accession>A0AB39SR06</accession>
<evidence type="ECO:0000256" key="4">
    <source>
        <dbReference type="ARBA" id="ARBA00023014"/>
    </source>
</evidence>
<keyword evidence="3" id="KW-0408">Iron</keyword>
<sequence length="119" mass="12758">MSASPNESTPLVRPQEAGEPDGPESTRSRTPVPRLRPLPEGPLLVEGPADIVMPDGSVIRCERPVMALCTCRRSLRAPFCDTSHRPRLRHRTGPTKTRAKAPVAGDEAPSGPAEEADTS</sequence>
<evidence type="ECO:0000313" key="7">
    <source>
        <dbReference type="EMBL" id="XDQ69811.1"/>
    </source>
</evidence>
<protein>
    <submittedName>
        <fullName evidence="7">CDGSH iron-sulfur domain-containing protein</fullName>
    </submittedName>
</protein>
<evidence type="ECO:0000256" key="1">
    <source>
        <dbReference type="ARBA" id="ARBA00022714"/>
    </source>
</evidence>
<evidence type="ECO:0000259" key="6">
    <source>
        <dbReference type="SMART" id="SM00704"/>
    </source>
</evidence>
<dbReference type="Pfam" id="PF09360">
    <property type="entry name" value="zf-CDGSH"/>
    <property type="match status" value="1"/>
</dbReference>
<feature type="compositionally biased region" description="Basic residues" evidence="5">
    <location>
        <begin position="85"/>
        <end position="99"/>
    </location>
</feature>
<reference evidence="7" key="1">
    <citation type="submission" date="2024-07" db="EMBL/GenBank/DDBJ databases">
        <authorList>
            <person name="Yu S.T."/>
        </authorList>
    </citation>
    <scope>NUCLEOTIDE SEQUENCE</scope>
    <source>
        <strain evidence="7">R44</strain>
    </source>
</reference>
<dbReference type="GO" id="GO:0005737">
    <property type="term" value="C:cytoplasm"/>
    <property type="evidence" value="ECO:0007669"/>
    <property type="project" value="UniProtKB-ARBA"/>
</dbReference>
<keyword evidence="4" id="KW-0411">Iron-sulfur</keyword>
<feature type="region of interest" description="Disordered" evidence="5">
    <location>
        <begin position="82"/>
        <end position="119"/>
    </location>
</feature>
<feature type="region of interest" description="Disordered" evidence="5">
    <location>
        <begin position="1"/>
        <end position="49"/>
    </location>
</feature>
<dbReference type="EMBL" id="CP163444">
    <property type="protein sequence ID" value="XDQ69811.1"/>
    <property type="molecule type" value="Genomic_DNA"/>
</dbReference>
<dbReference type="AlphaFoldDB" id="A0AB39SR06"/>
<dbReference type="GO" id="GO:0046872">
    <property type="term" value="F:metal ion binding"/>
    <property type="evidence" value="ECO:0007669"/>
    <property type="project" value="UniProtKB-KW"/>
</dbReference>
<feature type="domain" description="Iron-binding zinc finger CDGSH type" evidence="6">
    <location>
        <begin position="46"/>
        <end position="90"/>
    </location>
</feature>
<keyword evidence="2" id="KW-0479">Metal-binding</keyword>
<name>A0AB39SR06_9ACTN</name>
<dbReference type="RefSeq" id="WP_369142555.1">
    <property type="nucleotide sequence ID" value="NZ_CP163444.1"/>
</dbReference>
<gene>
    <name evidence="7" type="ORF">AB5J54_04405</name>
</gene>
<evidence type="ECO:0000256" key="3">
    <source>
        <dbReference type="ARBA" id="ARBA00023004"/>
    </source>
</evidence>
<dbReference type="InterPro" id="IPR018967">
    <property type="entry name" value="FeS-contain_CDGSH-typ"/>
</dbReference>
<proteinExistence type="predicted"/>
<dbReference type="InterPro" id="IPR042216">
    <property type="entry name" value="MitoNEET_CISD"/>
</dbReference>
<organism evidence="7">
    <name type="scientific">Streptomyces sp. R44</name>
    <dbReference type="NCBI Taxonomy" id="3238633"/>
    <lineage>
        <taxon>Bacteria</taxon>
        <taxon>Bacillati</taxon>
        <taxon>Actinomycetota</taxon>
        <taxon>Actinomycetes</taxon>
        <taxon>Kitasatosporales</taxon>
        <taxon>Streptomycetaceae</taxon>
        <taxon>Streptomyces</taxon>
    </lineage>
</organism>
<keyword evidence="1" id="KW-0001">2Fe-2S</keyword>